<comment type="caution">
    <text evidence="1">The sequence shown here is derived from an EMBL/GenBank/DDBJ whole genome shotgun (WGS) entry which is preliminary data.</text>
</comment>
<dbReference type="AlphaFoldDB" id="A0A8T0C2S7"/>
<protein>
    <submittedName>
        <fullName evidence="1">Uncharacterized protein</fullName>
    </submittedName>
</protein>
<dbReference type="Proteomes" id="UP000016480">
    <property type="component" value="Unassembled WGS sequence"/>
</dbReference>
<evidence type="ECO:0000313" key="2">
    <source>
        <dbReference type="Proteomes" id="UP000016480"/>
    </source>
</evidence>
<organism evidence="1 2">
    <name type="scientific">Pseudoalteromonas rubra</name>
    <dbReference type="NCBI Taxonomy" id="43658"/>
    <lineage>
        <taxon>Bacteria</taxon>
        <taxon>Pseudomonadati</taxon>
        <taxon>Pseudomonadota</taxon>
        <taxon>Gammaproteobacteria</taxon>
        <taxon>Alteromonadales</taxon>
        <taxon>Pseudoalteromonadaceae</taxon>
        <taxon>Pseudoalteromonas</taxon>
    </lineage>
</organism>
<sequence length="38" mass="4271">MIALQVPAHNAFGDNTTPSKLRTRLNTSNHFCEIQCKL</sequence>
<accession>A0A8T0C2S7</accession>
<gene>
    <name evidence="1" type="ORF">PRUB_b0914</name>
</gene>
<name>A0A8T0C2S7_9GAMM</name>
<dbReference type="EMBL" id="AHCD03000044">
    <property type="protein sequence ID" value="KAF7781627.1"/>
    <property type="molecule type" value="Genomic_DNA"/>
</dbReference>
<reference evidence="1 2" key="1">
    <citation type="journal article" date="2012" name="J. Bacteriol.">
        <title>Genome sequence of the cycloprodigiosin-producing bacterial strain Pseudoalteromonas rubra ATCC 29570(T).</title>
        <authorList>
            <person name="Xie B.B."/>
            <person name="Shu Y.L."/>
            <person name="Qin Q.L."/>
            <person name="Rong J.C."/>
            <person name="Zhang X.Y."/>
            <person name="Chen X.L."/>
            <person name="Zhou B.C."/>
            <person name="Zhang Y.Z."/>
        </authorList>
    </citation>
    <scope>NUCLEOTIDE SEQUENCE [LARGE SCALE GENOMIC DNA]</scope>
    <source>
        <strain evidence="1 2">DSM 6842</strain>
    </source>
</reference>
<evidence type="ECO:0000313" key="1">
    <source>
        <dbReference type="EMBL" id="KAF7781627.1"/>
    </source>
</evidence>
<proteinExistence type="predicted"/>